<dbReference type="PANTHER" id="PTHR34145:SF68">
    <property type="entry name" value="FBD DOMAIN-CONTAINING PROTEIN"/>
    <property type="match status" value="1"/>
</dbReference>
<keyword evidence="3" id="KW-1185">Reference proteome</keyword>
<dbReference type="PROSITE" id="PS50181">
    <property type="entry name" value="FBOX"/>
    <property type="match status" value="1"/>
</dbReference>
<dbReference type="InterPro" id="IPR032675">
    <property type="entry name" value="LRR_dom_sf"/>
</dbReference>
<feature type="domain" description="F-box" evidence="1">
    <location>
        <begin position="7"/>
        <end position="41"/>
    </location>
</feature>
<evidence type="ECO:0000259" key="1">
    <source>
        <dbReference type="PROSITE" id="PS50181"/>
    </source>
</evidence>
<gene>
    <name evidence="2" type="ORF">PanWU01x14_046530</name>
</gene>
<protein>
    <submittedName>
        <fullName evidence="2">F-box domain containing protein</fullName>
    </submittedName>
</protein>
<dbReference type="PANTHER" id="PTHR34145">
    <property type="entry name" value="OS02G0105600 PROTEIN"/>
    <property type="match status" value="1"/>
</dbReference>
<dbReference type="SUPFAM" id="SSF81383">
    <property type="entry name" value="F-box domain"/>
    <property type="match status" value="1"/>
</dbReference>
<reference evidence="3" key="1">
    <citation type="submission" date="2016-06" db="EMBL/GenBank/DDBJ databases">
        <title>Parallel loss of symbiosis genes in relatives of nitrogen-fixing non-legume Parasponia.</title>
        <authorList>
            <person name="Van Velzen R."/>
            <person name="Holmer R."/>
            <person name="Bu F."/>
            <person name="Rutten L."/>
            <person name="Van Zeijl A."/>
            <person name="Liu W."/>
            <person name="Santuari L."/>
            <person name="Cao Q."/>
            <person name="Sharma T."/>
            <person name="Shen D."/>
            <person name="Roswanjaya Y."/>
            <person name="Wardhani T."/>
            <person name="Kalhor M.S."/>
            <person name="Jansen J."/>
            <person name="Van den Hoogen J."/>
            <person name="Gungor B."/>
            <person name="Hartog M."/>
            <person name="Hontelez J."/>
            <person name="Verver J."/>
            <person name="Yang W.-C."/>
            <person name="Schijlen E."/>
            <person name="Repin R."/>
            <person name="Schilthuizen M."/>
            <person name="Schranz E."/>
            <person name="Heidstra R."/>
            <person name="Miyata K."/>
            <person name="Fedorova E."/>
            <person name="Kohlen W."/>
            <person name="Bisseling T."/>
            <person name="Smit S."/>
            <person name="Geurts R."/>
        </authorList>
    </citation>
    <scope>NUCLEOTIDE SEQUENCE [LARGE SCALE GENOMIC DNA]</scope>
    <source>
        <strain evidence="3">cv. WU1-14</strain>
    </source>
</reference>
<sequence>MSNDIRQDRISNLPDDLVRNIISRLSIREAVRTSLLSADWRLKWASIPHLVLADVSCPLSSIGREEEFAFGKFGSLLDYLVSVYPSIISIRKLSLDSSRIPLSFFSFQDLTDLELSRCSWRPPSTFGGFRHLNCLRLTRVEFDEDSYNILVSSCPKLVKLVLLEVDTYHLEINAPNLRSFEFYGNFATIRFENTSQLEAIDICLQQGMAVHPYGVSNLLHFFANLPRIERLTLNCEAVEYLALDILPNEPLEYTSIRHLSLEIRLDSLDSVSASVFLLRCAPFLQQLDVTFLKYYEGDDDLVLFEDAENAFSPFNEMRVLEVKGVAGYKADVDFIRSILSASPVLEEFIAGIENTNEDEQNKTITKLMEVRLASVGVRFTWIRTKTAKA</sequence>
<dbReference type="InterPro" id="IPR053772">
    <property type="entry name" value="At1g61320/At1g61330-like"/>
</dbReference>
<dbReference type="AlphaFoldDB" id="A0A2P5DNU1"/>
<feature type="non-terminal residue" evidence="2">
    <location>
        <position position="389"/>
    </location>
</feature>
<dbReference type="OrthoDB" id="846969at2759"/>
<proteinExistence type="predicted"/>
<dbReference type="InterPro" id="IPR001810">
    <property type="entry name" value="F-box_dom"/>
</dbReference>
<dbReference type="InterPro" id="IPR055411">
    <property type="entry name" value="LRR_FXL15/At3g58940/PEG3-like"/>
</dbReference>
<dbReference type="STRING" id="3476.A0A2P5DNU1"/>
<dbReference type="Pfam" id="PF24758">
    <property type="entry name" value="LRR_At5g56370"/>
    <property type="match status" value="1"/>
</dbReference>
<dbReference type="SUPFAM" id="SSF52047">
    <property type="entry name" value="RNI-like"/>
    <property type="match status" value="1"/>
</dbReference>
<name>A0A2P5DNU1_PARAD</name>
<dbReference type="Proteomes" id="UP000237105">
    <property type="component" value="Unassembled WGS sequence"/>
</dbReference>
<evidence type="ECO:0000313" key="2">
    <source>
        <dbReference type="EMBL" id="PON74936.1"/>
    </source>
</evidence>
<dbReference type="InterPro" id="IPR036047">
    <property type="entry name" value="F-box-like_dom_sf"/>
</dbReference>
<dbReference type="EMBL" id="JXTB01000026">
    <property type="protein sequence ID" value="PON74936.1"/>
    <property type="molecule type" value="Genomic_DNA"/>
</dbReference>
<dbReference type="Pfam" id="PF00646">
    <property type="entry name" value="F-box"/>
    <property type="match status" value="1"/>
</dbReference>
<comment type="caution">
    <text evidence="2">The sequence shown here is derived from an EMBL/GenBank/DDBJ whole genome shotgun (WGS) entry which is preliminary data.</text>
</comment>
<evidence type="ECO:0000313" key="3">
    <source>
        <dbReference type="Proteomes" id="UP000237105"/>
    </source>
</evidence>
<accession>A0A2P5DNU1</accession>
<organism evidence="2 3">
    <name type="scientific">Parasponia andersonii</name>
    <name type="common">Sponia andersonii</name>
    <dbReference type="NCBI Taxonomy" id="3476"/>
    <lineage>
        <taxon>Eukaryota</taxon>
        <taxon>Viridiplantae</taxon>
        <taxon>Streptophyta</taxon>
        <taxon>Embryophyta</taxon>
        <taxon>Tracheophyta</taxon>
        <taxon>Spermatophyta</taxon>
        <taxon>Magnoliopsida</taxon>
        <taxon>eudicotyledons</taxon>
        <taxon>Gunneridae</taxon>
        <taxon>Pentapetalae</taxon>
        <taxon>rosids</taxon>
        <taxon>fabids</taxon>
        <taxon>Rosales</taxon>
        <taxon>Cannabaceae</taxon>
        <taxon>Parasponia</taxon>
    </lineage>
</organism>
<dbReference type="Gene3D" id="3.80.10.10">
    <property type="entry name" value="Ribonuclease Inhibitor"/>
    <property type="match status" value="1"/>
</dbReference>